<dbReference type="NCBIfam" id="TIGR04183">
    <property type="entry name" value="Por_Secre_tail"/>
    <property type="match status" value="1"/>
</dbReference>
<comment type="caution">
    <text evidence="3">The sequence shown here is derived from an EMBL/GenBank/DDBJ whole genome shotgun (WGS) entry which is preliminary data.</text>
</comment>
<gene>
    <name evidence="3" type="ORF">D778_00459</name>
</gene>
<dbReference type="eggNOG" id="COG2866">
    <property type="taxonomic scope" value="Bacteria"/>
</dbReference>
<dbReference type="Proteomes" id="UP000012024">
    <property type="component" value="Unassembled WGS sequence"/>
</dbReference>
<dbReference type="InterPro" id="IPR026444">
    <property type="entry name" value="Secre_tail"/>
</dbReference>
<name>M7MZ98_9FLAO</name>
<keyword evidence="4" id="KW-1185">Reference proteome</keyword>
<dbReference type="EMBL" id="ANLA01000014">
    <property type="protein sequence ID" value="EMQ94819.1"/>
    <property type="molecule type" value="Genomic_DNA"/>
</dbReference>
<protein>
    <recommendedName>
        <fullName evidence="2">Secretion system C-terminal sorting domain-containing protein</fullName>
    </recommendedName>
</protein>
<proteinExistence type="predicted"/>
<evidence type="ECO:0000259" key="2">
    <source>
        <dbReference type="Pfam" id="PF18962"/>
    </source>
</evidence>
<evidence type="ECO:0000313" key="3">
    <source>
        <dbReference type="EMBL" id="EMQ94819.1"/>
    </source>
</evidence>
<feature type="domain" description="Secretion system C-terminal sorting" evidence="2">
    <location>
        <begin position="179"/>
        <end position="254"/>
    </location>
</feature>
<keyword evidence="1" id="KW-0732">Signal</keyword>
<evidence type="ECO:0000313" key="4">
    <source>
        <dbReference type="Proteomes" id="UP000012024"/>
    </source>
</evidence>
<reference evidence="3 4" key="1">
    <citation type="submission" date="2012-12" db="EMBL/GenBank/DDBJ databases">
        <title>Genome assembly of Formosa sp. AK20.</title>
        <authorList>
            <person name="Kumar R."/>
            <person name="Khatri I."/>
            <person name="Vaidya B."/>
            <person name="Subramanian S."/>
            <person name="Pinnaka A."/>
        </authorList>
    </citation>
    <scope>NUCLEOTIDE SEQUENCE [LARGE SCALE GENOMIC DNA]</scope>
    <source>
        <strain evidence="3 4">AK20</strain>
    </source>
</reference>
<dbReference type="AlphaFoldDB" id="M7MZ98"/>
<accession>M7MZ98</accession>
<organism evidence="3 4">
    <name type="scientific">Xanthomarina gelatinilytica</name>
    <dbReference type="NCBI Taxonomy" id="1137281"/>
    <lineage>
        <taxon>Bacteria</taxon>
        <taxon>Pseudomonadati</taxon>
        <taxon>Bacteroidota</taxon>
        <taxon>Flavobacteriia</taxon>
        <taxon>Flavobacteriales</taxon>
        <taxon>Flavobacteriaceae</taxon>
        <taxon>Xanthomarina</taxon>
    </lineage>
</organism>
<evidence type="ECO:0000256" key="1">
    <source>
        <dbReference type="ARBA" id="ARBA00022729"/>
    </source>
</evidence>
<dbReference type="PATRIC" id="fig|1137281.3.peg.1891"/>
<dbReference type="Pfam" id="PF18962">
    <property type="entry name" value="Por_Secre_tail"/>
    <property type="match status" value="1"/>
</dbReference>
<sequence length="256" mass="28314">MPTDLECWETATFNGTTCSWDITGTQPAEPTTECWETATFNNTTCSWDITGTQDPMPTDLECWETATFNNNTCAWVVTNDGDNVDPICNDQDILIELDQFGNATITANQIDNGSTDNCGIESITVNPSSFNSSDIGANIVELAVTDYSGNTSYCNATVTVMQNTLGNTIFNYNEVNIQPNPFNSHIIVNLPVISSNDEFKIKIFDLNGRLVYNKFQSTVNGKLNINGLDNLEQAPYFIKITNLKDGHTIIKKLIKF</sequence>